<proteinExistence type="predicted"/>
<feature type="compositionally biased region" description="Basic and acidic residues" evidence="2">
    <location>
        <begin position="19"/>
        <end position="39"/>
    </location>
</feature>
<feature type="region of interest" description="Disordered" evidence="2">
    <location>
        <begin position="1"/>
        <end position="40"/>
    </location>
</feature>
<evidence type="ECO:0000313" key="4">
    <source>
        <dbReference type="Proteomes" id="UP000012073"/>
    </source>
</evidence>
<dbReference type="RefSeq" id="XP_005711112.1">
    <property type="nucleotide sequence ID" value="XM_005711055.1"/>
</dbReference>
<reference evidence="4" key="1">
    <citation type="journal article" date="2013" name="Proc. Natl. Acad. Sci. U.S.A.">
        <title>Genome structure and metabolic features in the red seaweed Chondrus crispus shed light on evolution of the Archaeplastida.</title>
        <authorList>
            <person name="Collen J."/>
            <person name="Porcel B."/>
            <person name="Carre W."/>
            <person name="Ball S.G."/>
            <person name="Chaparro C."/>
            <person name="Tonon T."/>
            <person name="Barbeyron T."/>
            <person name="Michel G."/>
            <person name="Noel B."/>
            <person name="Valentin K."/>
            <person name="Elias M."/>
            <person name="Artiguenave F."/>
            <person name="Arun A."/>
            <person name="Aury J.M."/>
            <person name="Barbosa-Neto J.F."/>
            <person name="Bothwell J.H."/>
            <person name="Bouget F.Y."/>
            <person name="Brillet L."/>
            <person name="Cabello-Hurtado F."/>
            <person name="Capella-Gutierrez S."/>
            <person name="Charrier B."/>
            <person name="Cladiere L."/>
            <person name="Cock J.M."/>
            <person name="Coelho S.M."/>
            <person name="Colleoni C."/>
            <person name="Czjzek M."/>
            <person name="Da Silva C."/>
            <person name="Delage L."/>
            <person name="Denoeud F."/>
            <person name="Deschamps P."/>
            <person name="Dittami S.M."/>
            <person name="Gabaldon T."/>
            <person name="Gachon C.M."/>
            <person name="Groisillier A."/>
            <person name="Herve C."/>
            <person name="Jabbari K."/>
            <person name="Katinka M."/>
            <person name="Kloareg B."/>
            <person name="Kowalczyk N."/>
            <person name="Labadie K."/>
            <person name="Leblanc C."/>
            <person name="Lopez P.J."/>
            <person name="McLachlan D.H."/>
            <person name="Meslet-Cladiere L."/>
            <person name="Moustafa A."/>
            <person name="Nehr Z."/>
            <person name="Nyvall Collen P."/>
            <person name="Panaud O."/>
            <person name="Partensky F."/>
            <person name="Poulain J."/>
            <person name="Rensing S.A."/>
            <person name="Rousvoal S."/>
            <person name="Samson G."/>
            <person name="Symeonidi A."/>
            <person name="Weissenbach J."/>
            <person name="Zambounis A."/>
            <person name="Wincker P."/>
            <person name="Boyen C."/>
        </authorList>
    </citation>
    <scope>NUCLEOTIDE SEQUENCE [LARGE SCALE GENOMIC DNA]</scope>
    <source>
        <strain evidence="4">cv. Stackhouse</strain>
    </source>
</reference>
<feature type="coiled-coil region" evidence="1">
    <location>
        <begin position="103"/>
        <end position="151"/>
    </location>
</feature>
<evidence type="ECO:0000313" key="3">
    <source>
        <dbReference type="EMBL" id="CDF40818.1"/>
    </source>
</evidence>
<dbReference type="AlphaFoldDB" id="R7QSV5"/>
<feature type="region of interest" description="Disordered" evidence="2">
    <location>
        <begin position="196"/>
        <end position="250"/>
    </location>
</feature>
<dbReference type="Proteomes" id="UP000012073">
    <property type="component" value="Unassembled WGS sequence"/>
</dbReference>
<evidence type="ECO:0008006" key="5">
    <source>
        <dbReference type="Google" id="ProtNLM"/>
    </source>
</evidence>
<feature type="region of interest" description="Disordered" evidence="2">
    <location>
        <begin position="320"/>
        <end position="342"/>
    </location>
</feature>
<dbReference type="GeneID" id="17318829"/>
<name>R7QSV5_CHOCR</name>
<organism evidence="3 4">
    <name type="scientific">Chondrus crispus</name>
    <name type="common">Carrageen Irish moss</name>
    <name type="synonym">Polymorpha crispa</name>
    <dbReference type="NCBI Taxonomy" id="2769"/>
    <lineage>
        <taxon>Eukaryota</taxon>
        <taxon>Rhodophyta</taxon>
        <taxon>Florideophyceae</taxon>
        <taxon>Rhodymeniophycidae</taxon>
        <taxon>Gigartinales</taxon>
        <taxon>Gigartinaceae</taxon>
        <taxon>Chondrus</taxon>
    </lineage>
</organism>
<gene>
    <name evidence="3" type="ORF">CHC_T00007453001</name>
</gene>
<keyword evidence="4" id="KW-1185">Reference proteome</keyword>
<sequence>MSSPRDRKRQRSPGPSSEDEGHRLRPSQAERKRELERNRRNLVNVRFAELEAKLHLMTPRPDASGRLVLPADPPVPPPRGKRIDKEAVLKEAAHRLAAQSKDLASLGDRVSAINKEIDNLRAEKVELRADKAYLRTELDTVREEVKRLRTDNIMLWQALKKASSLKDSFAPDVAKIPAELFLRRAIPDGLASALSQPVPHASAAPAIPPRPAQPMSTPMQRHRHHQQQIHNALSSQTPSHQSSPNAQAHQSAIATDSFLVLQTPEELSEFFHMPQGMQPFGVASRVDEKGGLRNSPNLTAMGGASPPQSMPMAHQTIRNADANSTKDDPEENDLFSDVAPCV</sequence>
<dbReference type="OrthoDB" id="515493at2759"/>
<accession>R7QSV5</accession>
<dbReference type="KEGG" id="ccp:CHC_T00007453001"/>
<keyword evidence="1" id="KW-0175">Coiled coil</keyword>
<dbReference type="EMBL" id="HG002251">
    <property type="protein sequence ID" value="CDF40818.1"/>
    <property type="molecule type" value="Genomic_DNA"/>
</dbReference>
<dbReference type="Gramene" id="CDF40818">
    <property type="protein sequence ID" value="CDF40818"/>
    <property type="gene ID" value="CHC_T00007453001"/>
</dbReference>
<evidence type="ECO:0000256" key="1">
    <source>
        <dbReference type="SAM" id="Coils"/>
    </source>
</evidence>
<evidence type="ECO:0000256" key="2">
    <source>
        <dbReference type="SAM" id="MobiDB-lite"/>
    </source>
</evidence>
<feature type="region of interest" description="Disordered" evidence="2">
    <location>
        <begin position="61"/>
        <end position="81"/>
    </location>
</feature>
<feature type="compositionally biased region" description="Basic residues" evidence="2">
    <location>
        <begin position="1"/>
        <end position="11"/>
    </location>
</feature>
<protein>
    <recommendedName>
        <fullName evidence="5">BHLH domain-containing protein</fullName>
    </recommendedName>
</protein>
<feature type="compositionally biased region" description="Polar residues" evidence="2">
    <location>
        <begin position="231"/>
        <end position="250"/>
    </location>
</feature>